<comment type="caution">
    <text evidence="6">The sequence shown here is derived from an EMBL/GenBank/DDBJ whole genome shotgun (WGS) entry which is preliminary data.</text>
</comment>
<evidence type="ECO:0000313" key="6">
    <source>
        <dbReference type="EMBL" id="KAK7088258.1"/>
    </source>
</evidence>
<evidence type="ECO:0000256" key="2">
    <source>
        <dbReference type="ARBA" id="ARBA00022692"/>
    </source>
</evidence>
<reference evidence="6 7" key="1">
    <citation type="submission" date="2024-02" db="EMBL/GenBank/DDBJ databases">
        <title>Chromosome-scale genome assembly of the rough periwinkle Littorina saxatilis.</title>
        <authorList>
            <person name="De Jode A."/>
            <person name="Faria R."/>
            <person name="Formenti G."/>
            <person name="Sims Y."/>
            <person name="Smith T.P."/>
            <person name="Tracey A."/>
            <person name="Wood J.M.D."/>
            <person name="Zagrodzka Z.B."/>
            <person name="Johannesson K."/>
            <person name="Butlin R.K."/>
            <person name="Leder E.H."/>
        </authorList>
    </citation>
    <scope>NUCLEOTIDE SEQUENCE [LARGE SCALE GENOMIC DNA]</scope>
    <source>
        <strain evidence="6">Snail1</strain>
        <tissue evidence="6">Muscle</tissue>
    </source>
</reference>
<keyword evidence="2 5" id="KW-0812">Transmembrane</keyword>
<dbReference type="GO" id="GO:0016020">
    <property type="term" value="C:membrane"/>
    <property type="evidence" value="ECO:0007669"/>
    <property type="project" value="UniProtKB-SubCell"/>
</dbReference>
<accession>A0AAN9AJS1</accession>
<proteinExistence type="predicted"/>
<organism evidence="6 7">
    <name type="scientific">Littorina saxatilis</name>
    <dbReference type="NCBI Taxonomy" id="31220"/>
    <lineage>
        <taxon>Eukaryota</taxon>
        <taxon>Metazoa</taxon>
        <taxon>Spiralia</taxon>
        <taxon>Lophotrochozoa</taxon>
        <taxon>Mollusca</taxon>
        <taxon>Gastropoda</taxon>
        <taxon>Caenogastropoda</taxon>
        <taxon>Littorinimorpha</taxon>
        <taxon>Littorinoidea</taxon>
        <taxon>Littorinidae</taxon>
        <taxon>Littorina</taxon>
    </lineage>
</organism>
<sequence length="198" mass="23187">MDATFRRTMHSVTDVLFPVSKNARDPQQHQMLKTGNEYVTNLPLQMLIYFNVFFSPLWFIASIVMLEAKFSYLTQLYQIVLVSVYIVYTLIELVRLYLGFVGNLMERVPELAGFWLLTMILQFPLILLLLLNDDALLLPLERAVHIIKALFVVSEVIVGYFAIRVMVNYQVTKYHLQQFTDLEHVDEDSYYPESRYTS</sequence>
<dbReference type="AlphaFoldDB" id="A0AAN9AJS1"/>
<dbReference type="PANTHER" id="PTHR13531">
    <property type="entry name" value="GEO07735P1-RELATED-RELATED"/>
    <property type="match status" value="1"/>
</dbReference>
<dbReference type="GO" id="GO:0035869">
    <property type="term" value="C:ciliary transition zone"/>
    <property type="evidence" value="ECO:0007669"/>
    <property type="project" value="TreeGrafter"/>
</dbReference>
<evidence type="ECO:0000256" key="3">
    <source>
        <dbReference type="ARBA" id="ARBA00022989"/>
    </source>
</evidence>
<evidence type="ECO:0000256" key="1">
    <source>
        <dbReference type="ARBA" id="ARBA00004141"/>
    </source>
</evidence>
<feature type="transmembrane region" description="Helical" evidence="5">
    <location>
        <begin position="112"/>
        <end position="131"/>
    </location>
</feature>
<feature type="transmembrane region" description="Helical" evidence="5">
    <location>
        <begin position="78"/>
        <end position="100"/>
    </location>
</feature>
<dbReference type="PANTHER" id="PTHR13531:SF6">
    <property type="entry name" value="TMEM (HUMAN TRANSMEMBRANE PROTEIN) HOMOLOG"/>
    <property type="match status" value="1"/>
</dbReference>
<keyword evidence="3 5" id="KW-1133">Transmembrane helix</keyword>
<comment type="subcellular location">
    <subcellularLocation>
        <location evidence="1">Membrane</location>
        <topology evidence="1">Multi-pass membrane protein</topology>
    </subcellularLocation>
</comment>
<dbReference type="Proteomes" id="UP001374579">
    <property type="component" value="Unassembled WGS sequence"/>
</dbReference>
<protein>
    <recommendedName>
        <fullName evidence="8">Transmembrane protein 17</fullName>
    </recommendedName>
</protein>
<keyword evidence="7" id="KW-1185">Reference proteome</keyword>
<name>A0AAN9AJS1_9CAEN</name>
<evidence type="ECO:0000256" key="5">
    <source>
        <dbReference type="SAM" id="Phobius"/>
    </source>
</evidence>
<dbReference type="InterPro" id="IPR019184">
    <property type="entry name" value="Uncharacterised_TM-17"/>
</dbReference>
<feature type="transmembrane region" description="Helical" evidence="5">
    <location>
        <begin position="46"/>
        <end position="66"/>
    </location>
</feature>
<keyword evidence="4 5" id="KW-0472">Membrane</keyword>
<evidence type="ECO:0008006" key="8">
    <source>
        <dbReference type="Google" id="ProtNLM"/>
    </source>
</evidence>
<dbReference type="Pfam" id="PF09799">
    <property type="entry name" value="Transmemb_17"/>
    <property type="match status" value="1"/>
</dbReference>
<evidence type="ECO:0000256" key="4">
    <source>
        <dbReference type="ARBA" id="ARBA00023136"/>
    </source>
</evidence>
<dbReference type="GO" id="GO:1905515">
    <property type="term" value="P:non-motile cilium assembly"/>
    <property type="evidence" value="ECO:0007669"/>
    <property type="project" value="TreeGrafter"/>
</dbReference>
<dbReference type="EMBL" id="JBAMIC010004070">
    <property type="protein sequence ID" value="KAK7088258.1"/>
    <property type="molecule type" value="Genomic_DNA"/>
</dbReference>
<feature type="transmembrane region" description="Helical" evidence="5">
    <location>
        <begin position="143"/>
        <end position="163"/>
    </location>
</feature>
<gene>
    <name evidence="6" type="ORF">V1264_022194</name>
</gene>
<evidence type="ECO:0000313" key="7">
    <source>
        <dbReference type="Proteomes" id="UP001374579"/>
    </source>
</evidence>